<dbReference type="InterPro" id="IPR000845">
    <property type="entry name" value="Nucleoside_phosphorylase_d"/>
</dbReference>
<evidence type="ECO:0000256" key="5">
    <source>
        <dbReference type="ARBA" id="ARBA00013834"/>
    </source>
</evidence>
<organism evidence="15">
    <name type="scientific">Arion vulgaris</name>
    <dbReference type="NCBI Taxonomy" id="1028688"/>
    <lineage>
        <taxon>Eukaryota</taxon>
        <taxon>Metazoa</taxon>
        <taxon>Spiralia</taxon>
        <taxon>Lophotrochozoa</taxon>
        <taxon>Mollusca</taxon>
        <taxon>Gastropoda</taxon>
        <taxon>Heterobranchia</taxon>
        <taxon>Euthyneura</taxon>
        <taxon>Panpulmonata</taxon>
        <taxon>Eupulmonata</taxon>
        <taxon>Stylommatophora</taxon>
        <taxon>Helicina</taxon>
        <taxon>Arionoidea</taxon>
        <taxon>Arionidae</taxon>
        <taxon>Arion</taxon>
    </lineage>
</organism>
<dbReference type="PIRSF" id="PIRSF000477">
    <property type="entry name" value="PurNPase"/>
    <property type="match status" value="1"/>
</dbReference>
<dbReference type="UniPathway" id="UPA00606"/>
<sequence length="291" mass="31639">MAAINADLSVVGYTYDDIHVMANRVLQHTSLRPKVAIICGTGLGGIANAVENPITVTYDSIPGFPISTVEGHSGNFVFGTISGKPVVLMRGRLHYYEGHPMWKVALPVRVMKAMGIETLLVTNAAGGLNPSYKTGDLMIIKDHIDLPGLTGECVLIGTNDERFGPRFIATNAAYDHDLRKKFKEVACELGYENILQEGVYIMIGGPTFSSAAESRVLRMYGADAVGMSTVPETVVGRHSGMKIFGISLISDMVDMEDGSKFQVTHADVLKTANERAVIMQRIFIKFLQLID</sequence>
<dbReference type="AlphaFoldDB" id="A0A0B6ZGY4"/>
<protein>
    <recommendedName>
        <fullName evidence="5 13">Purine nucleoside phosphorylase</fullName>
        <ecNumber evidence="4 13">2.4.2.1</ecNumber>
    </recommendedName>
    <alternativeName>
        <fullName evidence="13">Inosine-guanosine phosphorylase</fullName>
    </alternativeName>
</protein>
<dbReference type="PANTHER" id="PTHR11904">
    <property type="entry name" value="METHYLTHIOADENOSINE/PURINE NUCLEOSIDE PHOSPHORYLASE"/>
    <property type="match status" value="1"/>
</dbReference>
<proteinExistence type="inferred from homology"/>
<dbReference type="GO" id="GO:0005737">
    <property type="term" value="C:cytoplasm"/>
    <property type="evidence" value="ECO:0007669"/>
    <property type="project" value="TreeGrafter"/>
</dbReference>
<dbReference type="InterPro" id="IPR035994">
    <property type="entry name" value="Nucleoside_phosphorylase_sf"/>
</dbReference>
<evidence type="ECO:0000256" key="1">
    <source>
        <dbReference type="ARBA" id="ARBA00005058"/>
    </source>
</evidence>
<evidence type="ECO:0000256" key="7">
    <source>
        <dbReference type="ARBA" id="ARBA00022679"/>
    </source>
</evidence>
<dbReference type="NCBIfam" id="TIGR01697">
    <property type="entry name" value="PNPH-PUNA-XAPA"/>
    <property type="match status" value="1"/>
</dbReference>
<dbReference type="NCBIfam" id="NF006054">
    <property type="entry name" value="PRK08202.1"/>
    <property type="match status" value="1"/>
</dbReference>
<dbReference type="GO" id="GO:0047975">
    <property type="term" value="F:guanosine phosphorylase activity"/>
    <property type="evidence" value="ECO:0007669"/>
    <property type="project" value="RHEA"/>
</dbReference>
<comment type="catalytic activity">
    <reaction evidence="12">
        <text>guanosine + phosphate = alpha-D-ribose 1-phosphate + guanine</text>
        <dbReference type="Rhea" id="RHEA:13233"/>
        <dbReference type="ChEBI" id="CHEBI:16235"/>
        <dbReference type="ChEBI" id="CHEBI:16750"/>
        <dbReference type="ChEBI" id="CHEBI:43474"/>
        <dbReference type="ChEBI" id="CHEBI:57720"/>
        <dbReference type="EC" id="2.4.2.1"/>
    </reaction>
</comment>
<dbReference type="Gene3D" id="3.40.50.1580">
    <property type="entry name" value="Nucleoside phosphorylase domain"/>
    <property type="match status" value="1"/>
</dbReference>
<evidence type="ECO:0000256" key="13">
    <source>
        <dbReference type="PIRNR" id="PIRNR000477"/>
    </source>
</evidence>
<dbReference type="Pfam" id="PF01048">
    <property type="entry name" value="PNP_UDP_1"/>
    <property type="match status" value="1"/>
</dbReference>
<dbReference type="FunFam" id="3.40.50.1580:FF:000004">
    <property type="entry name" value="Purine nucleoside phosphorylase"/>
    <property type="match status" value="1"/>
</dbReference>
<keyword evidence="7 13" id="KW-0808">Transferase</keyword>
<comment type="function">
    <text evidence="13">The purine nucleoside phosphorylases catalyze the phosphorolytic breakdown of the N-glycosidic bond in the beta-(deoxy)ribonucleoside molecules, with the formation of the corresponding free purine bases and pentose-1-phosphate.</text>
</comment>
<dbReference type="InterPro" id="IPR011270">
    <property type="entry name" value="Pur_Nuc_Pase_Ino/Guo-sp"/>
</dbReference>
<evidence type="ECO:0000313" key="15">
    <source>
        <dbReference type="EMBL" id="CEK66955.1"/>
    </source>
</evidence>
<keyword evidence="6 13" id="KW-0328">Glycosyltransferase</keyword>
<evidence type="ECO:0000256" key="9">
    <source>
        <dbReference type="ARBA" id="ARBA00023918"/>
    </source>
</evidence>
<feature type="domain" description="Nucleoside phosphorylase" evidence="14">
    <location>
        <begin position="34"/>
        <end position="287"/>
    </location>
</feature>
<reference evidence="15" key="1">
    <citation type="submission" date="2014-12" db="EMBL/GenBank/DDBJ databases">
        <title>Insight into the proteome of Arion vulgaris.</title>
        <authorList>
            <person name="Aradska J."/>
            <person name="Bulat T."/>
            <person name="Smidak R."/>
            <person name="Sarate P."/>
            <person name="Gangsoo J."/>
            <person name="Sialana F."/>
            <person name="Bilban M."/>
            <person name="Lubec G."/>
        </authorList>
    </citation>
    <scope>NUCLEOTIDE SEQUENCE</scope>
    <source>
        <tissue evidence="15">Skin</tissue>
    </source>
</reference>
<dbReference type="GO" id="GO:0006166">
    <property type="term" value="P:purine ribonucleoside salvage"/>
    <property type="evidence" value="ECO:0007669"/>
    <property type="project" value="UniProtKB-KW"/>
</dbReference>
<evidence type="ECO:0000256" key="12">
    <source>
        <dbReference type="ARBA" id="ARBA00023970"/>
    </source>
</evidence>
<evidence type="ECO:0000256" key="6">
    <source>
        <dbReference type="ARBA" id="ARBA00022676"/>
    </source>
</evidence>
<dbReference type="PROSITE" id="PS01240">
    <property type="entry name" value="PNP_MTAP_2"/>
    <property type="match status" value="1"/>
</dbReference>
<comment type="catalytic activity">
    <reaction evidence="10">
        <text>2'-deoxyguanosine + phosphate = 2-deoxy-alpha-D-ribose 1-phosphate + guanine</text>
        <dbReference type="Rhea" id="RHEA:27738"/>
        <dbReference type="ChEBI" id="CHEBI:16235"/>
        <dbReference type="ChEBI" id="CHEBI:17172"/>
        <dbReference type="ChEBI" id="CHEBI:43474"/>
        <dbReference type="ChEBI" id="CHEBI:57259"/>
        <dbReference type="EC" id="2.4.2.1"/>
    </reaction>
</comment>
<dbReference type="EMBL" id="HACG01020090">
    <property type="protein sequence ID" value="CEK66955.1"/>
    <property type="molecule type" value="Transcribed_RNA"/>
</dbReference>
<keyword evidence="8" id="KW-0660">Purine salvage</keyword>
<accession>A0A0B6ZGY4</accession>
<dbReference type="CDD" id="cd09009">
    <property type="entry name" value="PNP-EcPNPII_like"/>
    <property type="match status" value="1"/>
</dbReference>
<evidence type="ECO:0000256" key="10">
    <source>
        <dbReference type="ARBA" id="ARBA00023929"/>
    </source>
</evidence>
<comment type="similarity">
    <text evidence="2 13">Belongs to the PNP/MTAP phosphorylase family.</text>
</comment>
<comment type="subunit">
    <text evidence="3">Homotrimer.</text>
</comment>
<comment type="catalytic activity">
    <reaction evidence="9">
        <text>inosine + phosphate = alpha-D-ribose 1-phosphate + hypoxanthine</text>
        <dbReference type="Rhea" id="RHEA:27646"/>
        <dbReference type="ChEBI" id="CHEBI:17368"/>
        <dbReference type="ChEBI" id="CHEBI:17596"/>
        <dbReference type="ChEBI" id="CHEBI:43474"/>
        <dbReference type="ChEBI" id="CHEBI:57720"/>
        <dbReference type="EC" id="2.4.2.1"/>
    </reaction>
</comment>
<dbReference type="NCBIfam" id="TIGR01700">
    <property type="entry name" value="PNPH"/>
    <property type="match status" value="1"/>
</dbReference>
<comment type="pathway">
    <text evidence="1 13">Purine metabolism; purine nucleoside salvage.</text>
</comment>
<dbReference type="PANTHER" id="PTHR11904:SF9">
    <property type="entry name" value="PURINE NUCLEOSIDE PHOSPHORYLASE-RELATED"/>
    <property type="match status" value="1"/>
</dbReference>
<dbReference type="InterPro" id="IPR011268">
    <property type="entry name" value="Purine_phosphorylase"/>
</dbReference>
<dbReference type="EC" id="2.4.2.1" evidence="4 13"/>
<dbReference type="InterPro" id="IPR018099">
    <property type="entry name" value="Purine_phosphorylase-2_CS"/>
</dbReference>
<evidence type="ECO:0000256" key="11">
    <source>
        <dbReference type="ARBA" id="ARBA00023950"/>
    </source>
</evidence>
<evidence type="ECO:0000256" key="4">
    <source>
        <dbReference type="ARBA" id="ARBA00011886"/>
    </source>
</evidence>
<name>A0A0B6ZGY4_9EUPU</name>
<evidence type="ECO:0000256" key="3">
    <source>
        <dbReference type="ARBA" id="ARBA00011233"/>
    </source>
</evidence>
<evidence type="ECO:0000256" key="2">
    <source>
        <dbReference type="ARBA" id="ARBA00006751"/>
    </source>
</evidence>
<comment type="catalytic activity">
    <reaction evidence="11">
        <text>2'-deoxyinosine + phosphate = 2-deoxy-alpha-D-ribose 1-phosphate + hypoxanthine</text>
        <dbReference type="Rhea" id="RHEA:27750"/>
        <dbReference type="ChEBI" id="CHEBI:17368"/>
        <dbReference type="ChEBI" id="CHEBI:28997"/>
        <dbReference type="ChEBI" id="CHEBI:43474"/>
        <dbReference type="ChEBI" id="CHEBI:57259"/>
        <dbReference type="EC" id="2.4.2.1"/>
    </reaction>
</comment>
<dbReference type="GO" id="GO:0004731">
    <property type="term" value="F:purine-nucleoside phosphorylase activity"/>
    <property type="evidence" value="ECO:0007669"/>
    <property type="project" value="UniProtKB-EC"/>
</dbReference>
<evidence type="ECO:0000256" key="8">
    <source>
        <dbReference type="ARBA" id="ARBA00022726"/>
    </source>
</evidence>
<gene>
    <name evidence="15" type="primary">ORF60775</name>
</gene>
<evidence type="ECO:0000259" key="14">
    <source>
        <dbReference type="Pfam" id="PF01048"/>
    </source>
</evidence>
<dbReference type="SUPFAM" id="SSF53167">
    <property type="entry name" value="Purine and uridine phosphorylases"/>
    <property type="match status" value="1"/>
</dbReference>